<feature type="region of interest" description="Disordered" evidence="1">
    <location>
        <begin position="1255"/>
        <end position="1302"/>
    </location>
</feature>
<feature type="compositionally biased region" description="Basic and acidic residues" evidence="1">
    <location>
        <begin position="963"/>
        <end position="997"/>
    </location>
</feature>
<dbReference type="Proteomes" id="UP000265515">
    <property type="component" value="Unassembled WGS sequence"/>
</dbReference>
<gene>
    <name evidence="3" type="ORF">CBR_g19168</name>
</gene>
<dbReference type="PANTHER" id="PTHR32166:SF123">
    <property type="entry name" value="BED-TYPE DOMAIN-CONTAINING PROTEIN"/>
    <property type="match status" value="1"/>
</dbReference>
<feature type="compositionally biased region" description="Acidic residues" evidence="1">
    <location>
        <begin position="830"/>
        <end position="852"/>
    </location>
</feature>
<dbReference type="Gramene" id="GBG61092">
    <property type="protein sequence ID" value="GBG61092"/>
    <property type="gene ID" value="CBR_g19168"/>
</dbReference>
<accession>A0A388JTQ9</accession>
<feature type="region of interest" description="Disordered" evidence="1">
    <location>
        <begin position="410"/>
        <end position="430"/>
    </location>
</feature>
<comment type="caution">
    <text evidence="3">The sequence shown here is derived from an EMBL/GenBank/DDBJ whole genome shotgun (WGS) entry which is preliminary data.</text>
</comment>
<reference evidence="3 4" key="1">
    <citation type="journal article" date="2018" name="Cell">
        <title>The Chara Genome: Secondary Complexity and Implications for Plant Terrestrialization.</title>
        <authorList>
            <person name="Nishiyama T."/>
            <person name="Sakayama H."/>
            <person name="Vries J.D."/>
            <person name="Buschmann H."/>
            <person name="Saint-Marcoux D."/>
            <person name="Ullrich K.K."/>
            <person name="Haas F.B."/>
            <person name="Vanderstraeten L."/>
            <person name="Becker D."/>
            <person name="Lang D."/>
            <person name="Vosolsobe S."/>
            <person name="Rombauts S."/>
            <person name="Wilhelmsson P.K.I."/>
            <person name="Janitza P."/>
            <person name="Kern R."/>
            <person name="Heyl A."/>
            <person name="Rumpler F."/>
            <person name="Villalobos L.I.A.C."/>
            <person name="Clay J.M."/>
            <person name="Skokan R."/>
            <person name="Toyoda A."/>
            <person name="Suzuki Y."/>
            <person name="Kagoshima H."/>
            <person name="Schijlen E."/>
            <person name="Tajeshwar N."/>
            <person name="Catarino B."/>
            <person name="Hetherington A.J."/>
            <person name="Saltykova A."/>
            <person name="Bonnot C."/>
            <person name="Breuninger H."/>
            <person name="Symeonidi A."/>
            <person name="Radhakrishnan G.V."/>
            <person name="Van Nieuwerburgh F."/>
            <person name="Deforce D."/>
            <person name="Chang C."/>
            <person name="Karol K.G."/>
            <person name="Hedrich R."/>
            <person name="Ulvskov P."/>
            <person name="Glockner G."/>
            <person name="Delwiche C.F."/>
            <person name="Petrasek J."/>
            <person name="Van de Peer Y."/>
            <person name="Friml J."/>
            <person name="Beilby M."/>
            <person name="Dolan L."/>
            <person name="Kohara Y."/>
            <person name="Sugano S."/>
            <person name="Fujiyama A."/>
            <person name="Delaux P.-M."/>
            <person name="Quint M."/>
            <person name="TheiBen G."/>
            <person name="Hagemann M."/>
            <person name="Harholt J."/>
            <person name="Dunand C."/>
            <person name="Zachgo S."/>
            <person name="Langdale J."/>
            <person name="Maumus F."/>
            <person name="Straeten D.V.D."/>
            <person name="Gould S.B."/>
            <person name="Rensing S.A."/>
        </authorList>
    </citation>
    <scope>NUCLEOTIDE SEQUENCE [LARGE SCALE GENOMIC DNA]</scope>
    <source>
        <strain evidence="3 4">S276</strain>
    </source>
</reference>
<feature type="compositionally biased region" description="Low complexity" evidence="1">
    <location>
        <begin position="1095"/>
        <end position="1116"/>
    </location>
</feature>
<protein>
    <recommendedName>
        <fullName evidence="2">DUF659 domain-containing protein</fullName>
    </recommendedName>
</protein>
<feature type="compositionally biased region" description="Acidic residues" evidence="1">
    <location>
        <begin position="741"/>
        <end position="767"/>
    </location>
</feature>
<evidence type="ECO:0000259" key="2">
    <source>
        <dbReference type="Pfam" id="PF04937"/>
    </source>
</evidence>
<keyword evidence="4" id="KW-1185">Reference proteome</keyword>
<feature type="compositionally biased region" description="Basic and acidic residues" evidence="1">
    <location>
        <begin position="673"/>
        <end position="702"/>
    </location>
</feature>
<feature type="region of interest" description="Disordered" evidence="1">
    <location>
        <begin position="741"/>
        <end position="878"/>
    </location>
</feature>
<dbReference type="EMBL" id="BFEA01000017">
    <property type="protein sequence ID" value="GBG61092.1"/>
    <property type="molecule type" value="Genomic_DNA"/>
</dbReference>
<feature type="compositionally biased region" description="Basic and acidic residues" evidence="1">
    <location>
        <begin position="71"/>
        <end position="88"/>
    </location>
</feature>
<feature type="compositionally biased region" description="Low complexity" evidence="1">
    <location>
        <begin position="410"/>
        <end position="425"/>
    </location>
</feature>
<dbReference type="InterPro" id="IPR007021">
    <property type="entry name" value="DUF659"/>
</dbReference>
<feature type="compositionally biased region" description="Polar residues" evidence="1">
    <location>
        <begin position="940"/>
        <end position="951"/>
    </location>
</feature>
<evidence type="ECO:0000313" key="3">
    <source>
        <dbReference type="EMBL" id="GBG61092.1"/>
    </source>
</evidence>
<feature type="domain" description="DUF659" evidence="2">
    <location>
        <begin position="239"/>
        <end position="383"/>
    </location>
</feature>
<feature type="compositionally biased region" description="Acidic residues" evidence="1">
    <location>
        <begin position="58"/>
        <end position="70"/>
    </location>
</feature>
<proteinExistence type="predicted"/>
<sequence>MAEIWNKTKYGFDPSHARKIMDFLKSRGLRDNRCGSGREAAGNEEFEDSEEERRAVEGGDDDGESDAEDMEVQREVERARGKLRKENAVDEDSTPDEDADDDDDDEGADLGASPDGGLMGDGRYGQEGAARAMKEAAGSKKRKRKAKMTTTEARSAPSEPKKSRVLRQTSMLETFDPVWQREFSDSVLQWWYVSGIPFKAARRPEYHRMRKKLLECPPYAHPALPTHCVISCEGIPQQQRVVADMVAAIRRDIEATGAAILTDGRKSITSDQIVNFLAAGPTGAYLFRTVQRDGAVQESAEAVVERWKDVFDKFGVDKVNTICTDSASAYVAASKLLAQEEVKYSRITWLPCAVHVCNLLLSNIAKDGRDGSLGKREDIIMRARAVVRFIREHGAALSLYRRFSAAHPSSASAAAGGSSSAPPSSQRRGRELVYPVQTRFATHYLMLERLLDRRRALEALMMSDDRLRTVWRRSIFLQARWARFAHLLEPAHCMAHLLNPRQRSITFFGAARRTDHERILADESLRYLRQQTGGDEDLYQTLRTQLAEFHSREGDWTYGGAEGDRDAAACKGEKETSQVGQWSVQHGDRVPLLQSITIRLSHTWTCASPAERNWNVHERVQVKKRNQLGFIKLTRLVEISTNLRLSRCQGRGSGYVLPWEDAEEETKDAIPPPRDEGVRPADRVTEAQRDRQVQRGWKDRLSKAPPSVATYFGRRATVLMAHELESVYDPEPYPMAQDAMEAEPWSDPDDLVVESEPGGSDDDDDDTPLFQIPRPRTRASTAAAAPCPATRPPSSAPDVSQPGLADHVESSTPHPSTDRRGQGGTCERVDEGDDGDGDDREGYEGSSEDEDYPCYSPTRGHGDDDDDEGGDGGRAVVVCGSPRDSVATDAVVQAWKAAGRVDNIFDVSLGHPPTPAGERVSVDVDAAAMPVSEILRDIPSCSTGDISSSMLQEAAEGAPGRSGQHERAARDDGEYRPVQERATESEQDRIDREERRRAQGLASRCEMTRSVASRGRVARMLETGVEAGDAEGECGAAGIGDAGERPASPVQGVCVLPLGGAMSAGELERQAREDPLQADRRGRMTEASRRLMGEAPAYVPCSPSVPSSTTGVSTPAYVEGTVAEEAVRGPSPTPVGESPSPQSRKKKMRAGKNLNAAGWQERVSDRATDQPMSAPAEATLPHTTGRTTGTDNHAKHNAPPGRSMAARILQEDVTASTAQRPSQAPVVWESGTNDLEMPYGQRRRVSVYDLLRPQGGVEAAPQGEIHAPDTTHAPTGGTGRGDGVTDVVPQRRRKDIVDDDDA</sequence>
<dbReference type="PANTHER" id="PTHR32166">
    <property type="entry name" value="OSJNBA0013A04.12 PROTEIN"/>
    <property type="match status" value="1"/>
</dbReference>
<feature type="region of interest" description="Disordered" evidence="1">
    <location>
        <begin position="1094"/>
        <end position="1200"/>
    </location>
</feature>
<feature type="region of interest" description="Disordered" evidence="1">
    <location>
        <begin position="28"/>
        <end position="165"/>
    </location>
</feature>
<feature type="compositionally biased region" description="Low complexity" evidence="1">
    <location>
        <begin position="778"/>
        <end position="788"/>
    </location>
</feature>
<dbReference type="Pfam" id="PF04937">
    <property type="entry name" value="DUF659"/>
    <property type="match status" value="1"/>
</dbReference>
<dbReference type="InterPro" id="IPR012337">
    <property type="entry name" value="RNaseH-like_sf"/>
</dbReference>
<feature type="region of interest" description="Disordered" evidence="1">
    <location>
        <begin position="663"/>
        <end position="702"/>
    </location>
</feature>
<evidence type="ECO:0000256" key="1">
    <source>
        <dbReference type="SAM" id="MobiDB-lite"/>
    </source>
</evidence>
<feature type="region of interest" description="Disordered" evidence="1">
    <location>
        <begin position="939"/>
        <end position="1009"/>
    </location>
</feature>
<feature type="compositionally biased region" description="Acidic residues" evidence="1">
    <location>
        <begin position="89"/>
        <end position="108"/>
    </location>
</feature>
<dbReference type="SUPFAM" id="SSF53098">
    <property type="entry name" value="Ribonuclease H-like"/>
    <property type="match status" value="1"/>
</dbReference>
<name>A0A388JTQ9_CHABU</name>
<organism evidence="3 4">
    <name type="scientific">Chara braunii</name>
    <name type="common">Braun's stonewort</name>
    <dbReference type="NCBI Taxonomy" id="69332"/>
    <lineage>
        <taxon>Eukaryota</taxon>
        <taxon>Viridiplantae</taxon>
        <taxon>Streptophyta</taxon>
        <taxon>Charophyceae</taxon>
        <taxon>Charales</taxon>
        <taxon>Characeae</taxon>
        <taxon>Chara</taxon>
    </lineage>
</organism>
<evidence type="ECO:0000313" key="4">
    <source>
        <dbReference type="Proteomes" id="UP000265515"/>
    </source>
</evidence>